<reference evidence="3 4" key="1">
    <citation type="submission" date="2020-06" db="EMBL/GenBank/DDBJ databases">
        <title>Genome sequence of Rhizobium sp strain ADMK78.</title>
        <authorList>
            <person name="Rahi P."/>
        </authorList>
    </citation>
    <scope>NUCLEOTIDE SEQUENCE [LARGE SCALE GENOMIC DNA]</scope>
    <source>
        <strain evidence="3 4">ADMK78</strain>
    </source>
</reference>
<dbReference type="Gene3D" id="3.30.450.40">
    <property type="match status" value="1"/>
</dbReference>
<dbReference type="Proteomes" id="UP000308530">
    <property type="component" value="Chromosome"/>
</dbReference>
<keyword evidence="4" id="KW-1185">Reference proteome</keyword>
<dbReference type="SUPFAM" id="SSF141868">
    <property type="entry name" value="EAL domain-like"/>
    <property type="match status" value="1"/>
</dbReference>
<feature type="domain" description="GGDEF" evidence="2">
    <location>
        <begin position="197"/>
        <end position="327"/>
    </location>
</feature>
<dbReference type="EMBL" id="CP058350">
    <property type="protein sequence ID" value="QLF69750.1"/>
    <property type="molecule type" value="Genomic_DNA"/>
</dbReference>
<dbReference type="PROSITE" id="PS50887">
    <property type="entry name" value="GGDEF"/>
    <property type="match status" value="1"/>
</dbReference>
<dbReference type="PANTHER" id="PTHR33121:SF70">
    <property type="entry name" value="SIGNALING PROTEIN YKOW"/>
    <property type="match status" value="1"/>
</dbReference>
<evidence type="ECO:0000259" key="2">
    <source>
        <dbReference type="PROSITE" id="PS50887"/>
    </source>
</evidence>
<protein>
    <submittedName>
        <fullName evidence="3">EAL domain-containing protein</fullName>
    </submittedName>
</protein>
<dbReference type="SMART" id="SM00052">
    <property type="entry name" value="EAL"/>
    <property type="match status" value="1"/>
</dbReference>
<dbReference type="CDD" id="cd01949">
    <property type="entry name" value="GGDEF"/>
    <property type="match status" value="1"/>
</dbReference>
<gene>
    <name evidence="3" type="ORF">FE840_009465</name>
</gene>
<dbReference type="InterPro" id="IPR043128">
    <property type="entry name" value="Rev_trsase/Diguanyl_cyclase"/>
</dbReference>
<dbReference type="InterPro" id="IPR001633">
    <property type="entry name" value="EAL_dom"/>
</dbReference>
<dbReference type="Pfam" id="PF13185">
    <property type="entry name" value="GAF_2"/>
    <property type="match status" value="1"/>
</dbReference>
<dbReference type="InterPro" id="IPR050706">
    <property type="entry name" value="Cyclic-di-GMP_PDE-like"/>
</dbReference>
<evidence type="ECO:0000259" key="1">
    <source>
        <dbReference type="PROSITE" id="PS50883"/>
    </source>
</evidence>
<proteinExistence type="predicted"/>
<dbReference type="SUPFAM" id="SSF55781">
    <property type="entry name" value="GAF domain-like"/>
    <property type="match status" value="1"/>
</dbReference>
<dbReference type="InterPro" id="IPR000160">
    <property type="entry name" value="GGDEF_dom"/>
</dbReference>
<dbReference type="PANTHER" id="PTHR33121">
    <property type="entry name" value="CYCLIC DI-GMP PHOSPHODIESTERASE PDEF"/>
    <property type="match status" value="1"/>
</dbReference>
<organism evidence="3 4">
    <name type="scientific">Peteryoungia desertarenae</name>
    <dbReference type="NCBI Taxonomy" id="1813451"/>
    <lineage>
        <taxon>Bacteria</taxon>
        <taxon>Pseudomonadati</taxon>
        <taxon>Pseudomonadota</taxon>
        <taxon>Alphaproteobacteria</taxon>
        <taxon>Hyphomicrobiales</taxon>
        <taxon>Rhizobiaceae</taxon>
        <taxon>Peteryoungia</taxon>
    </lineage>
</organism>
<accession>A0ABX6QNE3</accession>
<name>A0ABX6QNE3_9HYPH</name>
<evidence type="ECO:0000313" key="3">
    <source>
        <dbReference type="EMBL" id="QLF69750.1"/>
    </source>
</evidence>
<feature type="domain" description="EAL" evidence="1">
    <location>
        <begin position="336"/>
        <end position="591"/>
    </location>
</feature>
<dbReference type="NCBIfam" id="TIGR00254">
    <property type="entry name" value="GGDEF"/>
    <property type="match status" value="1"/>
</dbReference>
<dbReference type="CDD" id="cd01948">
    <property type="entry name" value="EAL"/>
    <property type="match status" value="1"/>
</dbReference>
<dbReference type="InterPro" id="IPR029787">
    <property type="entry name" value="Nucleotide_cyclase"/>
</dbReference>
<evidence type="ECO:0000313" key="4">
    <source>
        <dbReference type="Proteomes" id="UP000308530"/>
    </source>
</evidence>
<dbReference type="Gene3D" id="3.20.20.450">
    <property type="entry name" value="EAL domain"/>
    <property type="match status" value="1"/>
</dbReference>
<dbReference type="PROSITE" id="PS50883">
    <property type="entry name" value="EAL"/>
    <property type="match status" value="1"/>
</dbReference>
<dbReference type="InterPro" id="IPR029016">
    <property type="entry name" value="GAF-like_dom_sf"/>
</dbReference>
<dbReference type="Gene3D" id="3.30.70.270">
    <property type="match status" value="1"/>
</dbReference>
<sequence>MLTKLQNTILEMIATGQPVVDTIEELCRRLEAVVPDLVCSILRVEADGRLRHLAGPSLPQHYINAIDGTMSGPGVGSCGTAAHSGKQVIVTDIETHPFWQDYKHLALAIGLKACWSTPIMGSGRVLGTFAFYYRVPRGPSAFEKRAVSTCVQLCAIALERDIRIDERRRLAEIDQLTQLPNRSQFERALKAQADSGRHWGLILGDLDNLKLVNDTFGHHVGDEMIRAVAARLAGVAEPGMAFRLGGDEFAVIVSSCETTPLDTVAARLLEAIPHEAECGSNSIYPSMTLGGADSRSAKTVTQIRQNADYALYHAKDHARGRYIPFVHGLGTAIVNRFRSIREVTDALREDRMEAHYQPIFELGTYRIRGWEALCRMRNRSGEIVPAGQFQEAMKDAHVALGITDYMIKTAARDMRHWIDLGLNPGRISVNFATADFRRGSLTDRICQTFAAHGIQPSQIVVEVTEDVYLDARDQVVYDQLKAMRAKGIAIALDDFGTGYASLTHLLDVPVDFLKIDKAFIRRIMDNRDGTVITKCLLDIAEGLGIDVVAEGIETAEQAACLAKLGCGAGQGWFFSKAIDRDSATQLLRAQSAITSPVEAQRQRSTG</sequence>
<dbReference type="InterPro" id="IPR003018">
    <property type="entry name" value="GAF"/>
</dbReference>
<dbReference type="SMART" id="SM00065">
    <property type="entry name" value="GAF"/>
    <property type="match status" value="1"/>
</dbReference>
<dbReference type="SMART" id="SM00267">
    <property type="entry name" value="GGDEF"/>
    <property type="match status" value="1"/>
</dbReference>
<dbReference type="Pfam" id="PF00990">
    <property type="entry name" value="GGDEF"/>
    <property type="match status" value="1"/>
</dbReference>
<dbReference type="RefSeq" id="WP_138288331.1">
    <property type="nucleotide sequence ID" value="NZ_CP058350.1"/>
</dbReference>
<dbReference type="SUPFAM" id="SSF55073">
    <property type="entry name" value="Nucleotide cyclase"/>
    <property type="match status" value="1"/>
</dbReference>
<dbReference type="InterPro" id="IPR035919">
    <property type="entry name" value="EAL_sf"/>
</dbReference>
<dbReference type="Pfam" id="PF00563">
    <property type="entry name" value="EAL"/>
    <property type="match status" value="1"/>
</dbReference>